<feature type="transmembrane region" description="Helical" evidence="2">
    <location>
        <begin position="37"/>
        <end position="54"/>
    </location>
</feature>
<reference evidence="4 5" key="1">
    <citation type="journal article" date="2009" name="PLoS ONE">
        <title>Rapid evolution of virulence and drug resistance in the emerging zoonotic pathogen Streptococcus suis.</title>
        <authorList>
            <person name="Holden M.T.G."/>
            <person name="Hauser H."/>
            <person name="Sanders M."/>
            <person name="Ngo T.H."/>
            <person name="Cherevach I."/>
            <person name="Cronin A."/>
            <person name="Goodhead I."/>
            <person name="Mungall K."/>
            <person name="Quail M.A."/>
            <person name="Price C."/>
            <person name="Rabbinowitsch E."/>
            <person name="Sharp S."/>
            <person name="Croucher N.J."/>
            <person name="Chieu T.B."/>
            <person name="Mai N.T.H."/>
            <person name="Diep T.S."/>
            <person name="Chinh N.T."/>
            <person name="Kehoe M."/>
            <person name="Leigh J.A."/>
            <person name="Ward P.N."/>
            <person name="Dowson C.G."/>
            <person name="Whatmore A.M."/>
            <person name="Chanter N."/>
            <person name="Iversen P."/>
            <person name="Gottschalk M."/>
            <person name="Slater J.D."/>
            <person name="Smith H.E."/>
            <person name="Spratt B.G."/>
            <person name="Xu J."/>
            <person name="Ye C."/>
            <person name="Bentley S."/>
            <person name="Barrell B.G."/>
            <person name="Schultsz C."/>
            <person name="Maskell D.J."/>
            <person name="Parkhill J."/>
        </authorList>
    </citation>
    <scope>NUCLEOTIDE SEQUENCE [LARGE SCALE GENOMIC DNA]</scope>
    <source>
        <strain evidence="4 5">BM407</strain>
    </source>
</reference>
<feature type="transmembrane region" description="Helical" evidence="2">
    <location>
        <begin position="193"/>
        <end position="210"/>
    </location>
</feature>
<evidence type="ECO:0000313" key="5">
    <source>
        <dbReference type="Proteomes" id="UP000009077"/>
    </source>
</evidence>
<feature type="transmembrane region" description="Helical" evidence="2">
    <location>
        <begin position="95"/>
        <end position="116"/>
    </location>
</feature>
<dbReference type="EMBL" id="FM252032">
    <property type="protein sequence ID" value="CAZ56853.1"/>
    <property type="molecule type" value="Genomic_DNA"/>
</dbReference>
<feature type="transmembrane region" description="Helical" evidence="2">
    <location>
        <begin position="12"/>
        <end position="30"/>
    </location>
</feature>
<feature type="transmembrane region" description="Helical" evidence="2">
    <location>
        <begin position="122"/>
        <end position="140"/>
    </location>
</feature>
<feature type="transmembrane region" description="Helical" evidence="2">
    <location>
        <begin position="60"/>
        <end position="83"/>
    </location>
</feature>
<keyword evidence="4" id="KW-0808">Transferase</keyword>
<name>A0A0H3N727_STRS4</name>
<evidence type="ECO:0000313" key="4">
    <source>
        <dbReference type="EMBL" id="CAZ56853.1"/>
    </source>
</evidence>
<evidence type="ECO:0000256" key="2">
    <source>
        <dbReference type="SAM" id="Phobius"/>
    </source>
</evidence>
<dbReference type="GO" id="GO:0016301">
    <property type="term" value="F:kinase activity"/>
    <property type="evidence" value="ECO:0007669"/>
    <property type="project" value="UniProtKB-KW"/>
</dbReference>
<dbReference type="AlphaFoldDB" id="A0A0H3N727"/>
<feature type="domain" description="Sensor histidine kinase NatK-like C-terminal" evidence="3">
    <location>
        <begin position="326"/>
        <end position="432"/>
    </location>
</feature>
<evidence type="ECO:0000256" key="1">
    <source>
        <dbReference type="SAM" id="Coils"/>
    </source>
</evidence>
<organism evidence="4 5">
    <name type="scientific">Streptococcus suis (strain BM407)</name>
    <dbReference type="NCBI Taxonomy" id="568814"/>
    <lineage>
        <taxon>Bacteria</taxon>
        <taxon>Bacillati</taxon>
        <taxon>Bacillota</taxon>
        <taxon>Bacilli</taxon>
        <taxon>Lactobacillales</taxon>
        <taxon>Streptococcaceae</taxon>
        <taxon>Streptococcus</taxon>
    </lineage>
</organism>
<dbReference type="Pfam" id="PF14501">
    <property type="entry name" value="HATPase_c_5"/>
    <property type="match status" value="1"/>
</dbReference>
<dbReference type="SUPFAM" id="SSF55874">
    <property type="entry name" value="ATPase domain of HSP90 chaperone/DNA topoisomerase II/histidine kinase"/>
    <property type="match status" value="1"/>
</dbReference>
<protein>
    <submittedName>
        <fullName evidence="4">Sensor histidine kinase</fullName>
    </submittedName>
</protein>
<keyword evidence="2" id="KW-0472">Membrane</keyword>
<dbReference type="Proteomes" id="UP000009077">
    <property type="component" value="Chromosome"/>
</dbReference>
<evidence type="ECO:0000259" key="3">
    <source>
        <dbReference type="Pfam" id="PF14501"/>
    </source>
</evidence>
<proteinExistence type="predicted"/>
<keyword evidence="2" id="KW-0812">Transmembrane</keyword>
<dbReference type="GeneID" id="8154908"/>
<dbReference type="PANTHER" id="PTHR40448:SF1">
    <property type="entry name" value="TWO-COMPONENT SENSOR HISTIDINE KINASE"/>
    <property type="match status" value="1"/>
</dbReference>
<sequence length="435" mass="50070">MINFPDIPRFYTALTESLACLLVCSSLVLSEKWSRKQVRILLIFLIQILLQLAAGKLPLLLWTVGMGTNIAWMFVSVRFLGVIHKRTSLYLTAKAFIIAELVASITWHLYCLTIYQQPVDNLWTQGLFLLITSLLSYWLIYLQDQKVRLEELDKFIEQRDVTVAVFTTLSIFVLSNIGFILSGTRQFQDSTSIFILRTTVNLSGLLLLFTQESQQYDRYLRQELTSINNIFQLQYKQYQAYRENSEILDRKVHDLKHQLAIIQQESDKTKKEQYLEEMSEVIQTLDAKIETGNPVLDTILSQKNYYCLQNGINFTCIVQGEPLHFMDVMDISALFGNAIDNAIEAVEKIDNPEQRLITLKVASHQQFLIIRLDNYDTSSLDLSTGQLPETSKTNKDYHGFGLKSMEYVANKYGGSLTLSKEDNWVQLKIILPLQV</sequence>
<keyword evidence="1" id="KW-0175">Coiled coil</keyword>
<accession>A0A0H3N727</accession>
<feature type="transmembrane region" description="Helical" evidence="2">
    <location>
        <begin position="161"/>
        <end position="181"/>
    </location>
</feature>
<keyword evidence="5" id="KW-1185">Reference proteome</keyword>
<feature type="coiled-coil region" evidence="1">
    <location>
        <begin position="238"/>
        <end position="272"/>
    </location>
</feature>
<gene>
    <name evidence="4" type="ordered locus">SSUBM407_1996</name>
</gene>
<dbReference type="RefSeq" id="WP_012775459.1">
    <property type="nucleotide sequence ID" value="NC_012926.1"/>
</dbReference>
<dbReference type="HOGENOM" id="CLU_020211_0_0_9"/>
<dbReference type="KEGG" id="ssb:SSUBM407_1996"/>
<keyword evidence="2" id="KW-1133">Transmembrane helix</keyword>
<dbReference type="PANTHER" id="PTHR40448">
    <property type="entry name" value="TWO-COMPONENT SENSOR HISTIDINE KINASE"/>
    <property type="match status" value="1"/>
</dbReference>
<dbReference type="CDD" id="cd16935">
    <property type="entry name" value="HATPase_AgrC-ComD-like"/>
    <property type="match status" value="1"/>
</dbReference>
<keyword evidence="4" id="KW-0418">Kinase</keyword>
<dbReference type="GO" id="GO:0042802">
    <property type="term" value="F:identical protein binding"/>
    <property type="evidence" value="ECO:0007669"/>
    <property type="project" value="TreeGrafter"/>
</dbReference>
<dbReference type="PATRIC" id="fig|568814.3.peg.2029"/>
<dbReference type="InterPro" id="IPR032834">
    <property type="entry name" value="NatK-like_C"/>
</dbReference>
<dbReference type="InterPro" id="IPR036890">
    <property type="entry name" value="HATPase_C_sf"/>
</dbReference>
<dbReference type="Gene3D" id="3.30.565.10">
    <property type="entry name" value="Histidine kinase-like ATPase, C-terminal domain"/>
    <property type="match status" value="1"/>
</dbReference>